<dbReference type="STRING" id="1794912.AXX12_11400"/>
<reference evidence="6 7" key="1">
    <citation type="submission" date="2016-02" db="EMBL/GenBank/DDBJ databases">
        <title>Anaerosporomusa subterraneum gen. nov., sp. nov., a spore-forming obligate anaerobe isolated from saprolite.</title>
        <authorList>
            <person name="Choi J.K."/>
            <person name="Shah M."/>
            <person name="Yee N."/>
        </authorList>
    </citation>
    <scope>NUCLEOTIDE SEQUENCE [LARGE SCALE GENOMIC DNA]</scope>
    <source>
        <strain evidence="6 7">RU4</strain>
    </source>
</reference>
<dbReference type="Pfam" id="PF13558">
    <property type="entry name" value="SbcC_Walker_B"/>
    <property type="match status" value="1"/>
</dbReference>
<evidence type="ECO:0000256" key="2">
    <source>
        <dbReference type="ARBA" id="ARBA00011322"/>
    </source>
</evidence>
<evidence type="ECO:0000259" key="5">
    <source>
        <dbReference type="Pfam" id="PF13476"/>
    </source>
</evidence>
<accession>A0A154BP80</accession>
<feature type="coiled-coil region" evidence="4">
    <location>
        <begin position="672"/>
        <end position="709"/>
    </location>
</feature>
<organism evidence="6 7">
    <name type="scientific">Anaerosporomusa subterranea</name>
    <dbReference type="NCBI Taxonomy" id="1794912"/>
    <lineage>
        <taxon>Bacteria</taxon>
        <taxon>Bacillati</taxon>
        <taxon>Bacillota</taxon>
        <taxon>Negativicutes</taxon>
        <taxon>Acetonemataceae</taxon>
        <taxon>Anaerosporomusa</taxon>
    </lineage>
</organism>
<dbReference type="Pfam" id="PF13476">
    <property type="entry name" value="AAA_23"/>
    <property type="match status" value="1"/>
</dbReference>
<evidence type="ECO:0000256" key="1">
    <source>
        <dbReference type="ARBA" id="ARBA00006930"/>
    </source>
</evidence>
<evidence type="ECO:0000313" key="6">
    <source>
        <dbReference type="EMBL" id="KYZ75797.1"/>
    </source>
</evidence>
<comment type="subunit">
    <text evidence="2">Heterodimer of SbcC and SbcD.</text>
</comment>
<feature type="coiled-coil region" evidence="4">
    <location>
        <begin position="531"/>
        <end position="646"/>
    </location>
</feature>
<protein>
    <recommendedName>
        <fullName evidence="3">Nuclease SbcCD subunit C</fullName>
    </recommendedName>
</protein>
<keyword evidence="7" id="KW-1185">Reference proteome</keyword>
<dbReference type="InterPro" id="IPR027417">
    <property type="entry name" value="P-loop_NTPase"/>
</dbReference>
<evidence type="ECO:0000256" key="3">
    <source>
        <dbReference type="ARBA" id="ARBA00013368"/>
    </source>
</evidence>
<dbReference type="PANTHER" id="PTHR32114:SF2">
    <property type="entry name" value="ABC TRANSPORTER ABCH.3"/>
    <property type="match status" value="1"/>
</dbReference>
<dbReference type="SUPFAM" id="SSF52540">
    <property type="entry name" value="P-loop containing nucleoside triphosphate hydrolases"/>
    <property type="match status" value="1"/>
</dbReference>
<dbReference type="OrthoDB" id="9795626at2"/>
<dbReference type="InterPro" id="IPR038729">
    <property type="entry name" value="Rad50/SbcC_AAA"/>
</dbReference>
<evidence type="ECO:0000313" key="7">
    <source>
        <dbReference type="Proteomes" id="UP000076268"/>
    </source>
</evidence>
<keyword evidence="4" id="KW-0175">Coiled coil</keyword>
<dbReference type="Gene3D" id="3.40.50.300">
    <property type="entry name" value="P-loop containing nucleotide triphosphate hydrolases"/>
    <property type="match status" value="2"/>
</dbReference>
<dbReference type="AlphaFoldDB" id="A0A154BP80"/>
<feature type="coiled-coil region" evidence="4">
    <location>
        <begin position="816"/>
        <end position="843"/>
    </location>
</feature>
<sequence>MKPVTLTMHAFGPYADKQELDFRELQDRSFFLIHGPTGSGKTTILDAMCYALYGDTSGAVRDGKAMRSDHASEDQLTQVCFDFAIGEAIYRVERRPEQERPKKSGQGKTKVKPEATLWRLVGDQEEVLETGWEAVTRYVERLLGFKSSQFRQVVLLPQGDFRRLLTANSAERQEIMQTLFKTELFQIIEEKLKSKAQELKQQYDVSSQEANWVLKEAAAGSGEELSLRLNADREQAIRLSAALGQADQELKQAREKLTQGQMLQAKFAEAAAAAQALQGLEEKLPQVSQQREELANGLKAAALIDAERAVAILAADVEKGKSDVAHISEKFELAVSRQTEAARQLAEEVGRESVREEAIRQIQYLSDVEIKAAELQQAETAVGQARLLAEQAAANKNKTSLLLKNSQEETTAKTGQYQQALRIAAEAQGRSLAVEEAERKITRRKLLEVARGELTVAQTQANALAERLRAEDAALLAAKQQLTVLQEAWENGQAAILAASITEGAACPVCGSLHHPDKAQSRGPLPDSQVIKDRQSQLQRAEASREKLRQQSAKADSERDLLASRVSDLAQELQDAADTGLAQLTATLQQARERYQQAVIAERDSKTLASRLEQLTEMQKNAAEALERLDSEQREAEGRLKAAETVVAERQAAVPLQFRDVELVKRAQFAAANQHKQLKNAFEQAQKEAEQANRTVAQLETARSAAQSALATLSTRLISESKSLFERVTAAGFATMADFQQAKRQPDRLNQLEQQISMFDKQLAAARERNNRAQVAVEQLNPPDLAGLQSGIESAKAAYETALAEHTSLAGQVKQTEQWLRRLQELQQVLNQLEARYAVFGRLSEVANGKNEFGLTFQRFVLGALLDDVAIAANERLKTMSRSRYQLQRTMDRARRNSAGGLELEVFDNYTGVARPVTTLSGGETFLASLSLALGLADVVQSYAGGIHLDAIFVDEGFGTLDPETLEFALQALIALQQGGRLVGIISHVPELKDRIDARLEIAVSAKGSTAVFRVS</sequence>
<evidence type="ECO:0000256" key="4">
    <source>
        <dbReference type="SAM" id="Coils"/>
    </source>
</evidence>
<feature type="domain" description="Rad50/SbcC-type AAA" evidence="5">
    <location>
        <begin position="6"/>
        <end position="203"/>
    </location>
</feature>
<comment type="similarity">
    <text evidence="1">Belongs to the SMC family. SbcC subfamily.</text>
</comment>
<proteinExistence type="inferred from homology"/>
<dbReference type="RefSeq" id="WP_066243599.1">
    <property type="nucleotide sequence ID" value="NZ_LSGP01000020.1"/>
</dbReference>
<feature type="coiled-coil region" evidence="4">
    <location>
        <begin position="236"/>
        <end position="297"/>
    </location>
</feature>
<dbReference type="GO" id="GO:0016887">
    <property type="term" value="F:ATP hydrolysis activity"/>
    <property type="evidence" value="ECO:0007669"/>
    <property type="project" value="InterPro"/>
</dbReference>
<dbReference type="PANTHER" id="PTHR32114">
    <property type="entry name" value="ABC TRANSPORTER ABCH.3"/>
    <property type="match status" value="1"/>
</dbReference>
<dbReference type="GO" id="GO:0006302">
    <property type="term" value="P:double-strand break repair"/>
    <property type="evidence" value="ECO:0007669"/>
    <property type="project" value="InterPro"/>
</dbReference>
<gene>
    <name evidence="6" type="ORF">AXX12_11400</name>
</gene>
<dbReference type="EMBL" id="LSGP01000020">
    <property type="protein sequence ID" value="KYZ75797.1"/>
    <property type="molecule type" value="Genomic_DNA"/>
</dbReference>
<dbReference type="Proteomes" id="UP000076268">
    <property type="component" value="Unassembled WGS sequence"/>
</dbReference>
<comment type="caution">
    <text evidence="6">The sequence shown here is derived from an EMBL/GenBank/DDBJ whole genome shotgun (WGS) entry which is preliminary data.</text>
</comment>
<name>A0A154BP80_ANASB</name>